<feature type="compositionally biased region" description="Basic and acidic residues" evidence="1">
    <location>
        <begin position="332"/>
        <end position="342"/>
    </location>
</feature>
<keyword evidence="3" id="KW-1185">Reference proteome</keyword>
<reference evidence="3" key="1">
    <citation type="submission" date="2017-03" db="EMBL/GenBank/DDBJ databases">
        <title>Genomes of endolithic fungi from Antarctica.</title>
        <authorList>
            <person name="Coleine C."/>
            <person name="Masonjones S."/>
            <person name="Stajich J.E."/>
        </authorList>
    </citation>
    <scope>NUCLEOTIDE SEQUENCE [LARGE SCALE GENOMIC DNA]</scope>
    <source>
        <strain evidence="3">CCFEE 5527</strain>
    </source>
</reference>
<dbReference type="Proteomes" id="UP000192596">
    <property type="component" value="Unassembled WGS sequence"/>
</dbReference>
<organism evidence="2 3">
    <name type="scientific">Cryoendolithus antarcticus</name>
    <dbReference type="NCBI Taxonomy" id="1507870"/>
    <lineage>
        <taxon>Eukaryota</taxon>
        <taxon>Fungi</taxon>
        <taxon>Dikarya</taxon>
        <taxon>Ascomycota</taxon>
        <taxon>Pezizomycotina</taxon>
        <taxon>Dothideomycetes</taxon>
        <taxon>Dothideomycetidae</taxon>
        <taxon>Cladosporiales</taxon>
        <taxon>Cladosporiaceae</taxon>
        <taxon>Cryoendolithus</taxon>
    </lineage>
</organism>
<evidence type="ECO:0000256" key="1">
    <source>
        <dbReference type="SAM" id="MobiDB-lite"/>
    </source>
</evidence>
<dbReference type="InParanoid" id="A0A1V8T762"/>
<evidence type="ECO:0000313" key="2">
    <source>
        <dbReference type="EMBL" id="OQO07237.1"/>
    </source>
</evidence>
<gene>
    <name evidence="2" type="ORF">B0A48_07807</name>
</gene>
<feature type="region of interest" description="Disordered" evidence="1">
    <location>
        <begin position="319"/>
        <end position="369"/>
    </location>
</feature>
<dbReference type="AlphaFoldDB" id="A0A1V8T762"/>
<proteinExistence type="predicted"/>
<dbReference type="EMBL" id="NAJO01000015">
    <property type="protein sequence ID" value="OQO07237.1"/>
    <property type="molecule type" value="Genomic_DNA"/>
</dbReference>
<protein>
    <submittedName>
        <fullName evidence="2">Uncharacterized protein</fullName>
    </submittedName>
</protein>
<evidence type="ECO:0000313" key="3">
    <source>
        <dbReference type="Proteomes" id="UP000192596"/>
    </source>
</evidence>
<accession>A0A1V8T762</accession>
<name>A0A1V8T762_9PEZI</name>
<comment type="caution">
    <text evidence="2">The sequence shown here is derived from an EMBL/GenBank/DDBJ whole genome shotgun (WGS) entry which is preliminary data.</text>
</comment>
<sequence length="380" mass="43514">MPNPWEIQRWTGQSAPPLRPLIPFGPPALLPHPRSVGPVALPWLGACSAAPFDMRQQALAQILPRFPLQHLTTPYDFNNIINPWVRTNPEVVPSLWNALQQDGLRRAFHLVLGAVAASSGLNAVDDFCQRLLAELDIALREDTRYSISQSSLSVSWHSQHLFRAFAEISHSCHSQLLGDVLRDFFQTHIRHLAEYDSPRCLAQWCHSIMRSFMATEDKDLCFITLLEHRPDLIDELELEPGPRSRRVKDYLIHLAVEDGLPVMTTRSSRSGYPNDNDYASRDDWNGFGRCTDDEDCIAESQNRRDFHRNEAERLNDKIARFGTASSGRRRGRSLDPWDDSGHRGFGFPQGRPQWRDRSLPPHSGFRSRLRSWGWSPGWPW</sequence>